<dbReference type="AlphaFoldDB" id="A0AAE0NV77"/>
<gene>
    <name evidence="2" type="ORF">B0T20DRAFT_491274</name>
</gene>
<accession>A0AAE0NV77</accession>
<dbReference type="Proteomes" id="UP001281003">
    <property type="component" value="Unassembled WGS sequence"/>
</dbReference>
<proteinExistence type="predicted"/>
<reference evidence="2" key="1">
    <citation type="journal article" date="2023" name="Mol. Phylogenet. Evol.">
        <title>Genome-scale phylogeny and comparative genomics of the fungal order Sordariales.</title>
        <authorList>
            <person name="Hensen N."/>
            <person name="Bonometti L."/>
            <person name="Westerberg I."/>
            <person name="Brannstrom I.O."/>
            <person name="Guillou S."/>
            <person name="Cros-Aarteil S."/>
            <person name="Calhoun S."/>
            <person name="Haridas S."/>
            <person name="Kuo A."/>
            <person name="Mondo S."/>
            <person name="Pangilinan J."/>
            <person name="Riley R."/>
            <person name="LaButti K."/>
            <person name="Andreopoulos B."/>
            <person name="Lipzen A."/>
            <person name="Chen C."/>
            <person name="Yan M."/>
            <person name="Daum C."/>
            <person name="Ng V."/>
            <person name="Clum A."/>
            <person name="Steindorff A."/>
            <person name="Ohm R.A."/>
            <person name="Martin F."/>
            <person name="Silar P."/>
            <person name="Natvig D.O."/>
            <person name="Lalanne C."/>
            <person name="Gautier V."/>
            <person name="Ament-Velasquez S.L."/>
            <person name="Kruys A."/>
            <person name="Hutchinson M.I."/>
            <person name="Powell A.J."/>
            <person name="Barry K."/>
            <person name="Miller A.N."/>
            <person name="Grigoriev I.V."/>
            <person name="Debuchy R."/>
            <person name="Gladieux P."/>
            <person name="Hiltunen Thoren M."/>
            <person name="Johannesson H."/>
        </authorList>
    </citation>
    <scope>NUCLEOTIDE SEQUENCE</scope>
    <source>
        <strain evidence="2">FGSC 1904</strain>
    </source>
</reference>
<sequence length="591" mass="67740">MSSSPLFHPSVEFQQVATHTPWAMFMKQTVKSAETTAEEPFKAMVDVQSARLPGLALLDKLPIELWERIFEFVGEIEQISDRERVSFPGDETAYPLIEPPKVTEPTPYDNLRSSSLAFRKFRAPAQRALFRCSRTHSSVGLLRLLRSLMVYPHNRKYVQWLLACRMPGENIYGRPNPPNFLDPLQRSVQVLGPLVQTPVMDQLHNASFFRRLLLPYLQVGTSLDEPENLPPRSETRKFLPLFGIIGDQILRAIAQLCPQIRGAHLFFFNTWANLGSRNSVPEAFQSLPNNMNGLLLWQECSRFKCLTLDLPSLNWLFLSWLHEIPEYPVGCPPTVEYLTVHGKNVGVSGPSETPIDTFSEWLSTNRRLREIRMLNGTDRHHRGWAKGPGNYYIPCNWNTILPMFSDTLEVLVIEGNKYWEGLGSYEVRFGEAGYLDCLPQLKKLRYLKAPLHYLRYCLAGYRRPEIDWDEWNALMMEDDGSLDMSDVVDEPPTSMVGGDDDDGLDDNEQHEQGNEQGVEDEQDLEDLPPAWARGEMGKIRLLRPGDEKNIRDLIEAEFPPSLKSLDVIFPQTCPYTEDEDGYVWRTIRVPL</sequence>
<organism evidence="2 3">
    <name type="scientific">Sordaria brevicollis</name>
    <dbReference type="NCBI Taxonomy" id="83679"/>
    <lineage>
        <taxon>Eukaryota</taxon>
        <taxon>Fungi</taxon>
        <taxon>Dikarya</taxon>
        <taxon>Ascomycota</taxon>
        <taxon>Pezizomycotina</taxon>
        <taxon>Sordariomycetes</taxon>
        <taxon>Sordariomycetidae</taxon>
        <taxon>Sordariales</taxon>
        <taxon>Sordariaceae</taxon>
        <taxon>Sordaria</taxon>
    </lineage>
</organism>
<evidence type="ECO:0000256" key="1">
    <source>
        <dbReference type="SAM" id="MobiDB-lite"/>
    </source>
</evidence>
<protein>
    <submittedName>
        <fullName evidence="2">Uncharacterized protein</fullName>
    </submittedName>
</protein>
<keyword evidence="3" id="KW-1185">Reference proteome</keyword>
<name>A0AAE0NV77_SORBR</name>
<dbReference type="EMBL" id="JAUTDP010000016">
    <property type="protein sequence ID" value="KAK3388363.1"/>
    <property type="molecule type" value="Genomic_DNA"/>
</dbReference>
<reference evidence="2" key="2">
    <citation type="submission" date="2023-07" db="EMBL/GenBank/DDBJ databases">
        <authorList>
            <consortium name="Lawrence Berkeley National Laboratory"/>
            <person name="Haridas S."/>
            <person name="Hensen N."/>
            <person name="Bonometti L."/>
            <person name="Westerberg I."/>
            <person name="Brannstrom I.O."/>
            <person name="Guillou S."/>
            <person name="Cros-Aarteil S."/>
            <person name="Calhoun S."/>
            <person name="Kuo A."/>
            <person name="Mondo S."/>
            <person name="Pangilinan J."/>
            <person name="Riley R."/>
            <person name="LaButti K."/>
            <person name="Andreopoulos B."/>
            <person name="Lipzen A."/>
            <person name="Chen C."/>
            <person name="Yanf M."/>
            <person name="Daum C."/>
            <person name="Ng V."/>
            <person name="Clum A."/>
            <person name="Steindorff A."/>
            <person name="Ohm R."/>
            <person name="Martin F."/>
            <person name="Silar P."/>
            <person name="Natvig D."/>
            <person name="Lalanne C."/>
            <person name="Gautier V."/>
            <person name="Ament-velasquez S.L."/>
            <person name="Kruys A."/>
            <person name="Hutchinson M.I."/>
            <person name="Powell A.J."/>
            <person name="Barry K."/>
            <person name="Miller A.N."/>
            <person name="Grigoriev I.V."/>
            <person name="Debuchy R."/>
            <person name="Gladieux P."/>
            <person name="Thoren M.H."/>
            <person name="Johannesson H."/>
        </authorList>
    </citation>
    <scope>NUCLEOTIDE SEQUENCE</scope>
    <source>
        <strain evidence="2">FGSC 1904</strain>
    </source>
</reference>
<feature type="region of interest" description="Disordered" evidence="1">
    <location>
        <begin position="482"/>
        <end position="524"/>
    </location>
</feature>
<evidence type="ECO:0000313" key="2">
    <source>
        <dbReference type="EMBL" id="KAK3388363.1"/>
    </source>
</evidence>
<evidence type="ECO:0000313" key="3">
    <source>
        <dbReference type="Proteomes" id="UP001281003"/>
    </source>
</evidence>
<comment type="caution">
    <text evidence="2">The sequence shown here is derived from an EMBL/GenBank/DDBJ whole genome shotgun (WGS) entry which is preliminary data.</text>
</comment>